<keyword evidence="5" id="KW-1185">Reference proteome</keyword>
<accession>A0A4R3MBG2</accession>
<dbReference type="CDD" id="cd03808">
    <property type="entry name" value="GT4_CapM-like"/>
    <property type="match status" value="1"/>
</dbReference>
<feature type="domain" description="Glycosyl transferase family 1" evidence="1">
    <location>
        <begin position="585"/>
        <end position="749"/>
    </location>
</feature>
<dbReference type="Gene3D" id="3.40.50.2000">
    <property type="entry name" value="Glycogen Phosphorylase B"/>
    <property type="match status" value="4"/>
</dbReference>
<proteinExistence type="predicted"/>
<feature type="domain" description="Glycosyltransferase subfamily 4-like N-terminal" evidence="2">
    <location>
        <begin position="24"/>
        <end position="186"/>
    </location>
</feature>
<organism evidence="4 5">
    <name type="scientific">Paralcaligenes ureilyticus</name>
    <dbReference type="NCBI Taxonomy" id="627131"/>
    <lineage>
        <taxon>Bacteria</taxon>
        <taxon>Pseudomonadati</taxon>
        <taxon>Pseudomonadota</taxon>
        <taxon>Betaproteobacteria</taxon>
        <taxon>Burkholderiales</taxon>
        <taxon>Alcaligenaceae</taxon>
        <taxon>Paralcaligenes</taxon>
    </lineage>
</organism>
<sequence>MKRMTAGADLSLRVVHVISGLGQGGAETVLHRLVTASSQASRNTVISLGDEGVFGARLRAAGVAVHCLNMRPGRLSPAGVWRLYRLLRQLRPDVVQTWMYHADLLGGVVARLAGIRAVSWGIRNSGANLRQGSRSARALAWVCARLSGLVPGVIVSCAQDASLRHQQWGYRADRMLVIPNGYDLSRWQARPQARIDLRANWGLTADTPLIGSVARWNPLKDHANLLRAFALSLAAYPDLRCVLVGLGMDDANAELAALLASLSLRDKVILLGPRDDVPDIMSAIDVHVLSSCAEGFPNVVAEAMAAGALCVVTDVGDAAKIVDGEGWVAPPRNPAALSEAMNHAVAILGTPQASLRAQRGHDRVRHEYSLDNMVAAYQTVWQRLANDFPSRARRKQTADEAPRLLYVVNNPAFFLSHRLPLAMAAKEAGFDVHVATMAGPSASQIVAHGLSHHVIPMTRSGKNPVQELHTLYALWRLFRRLRPGLVHAVTIKPVLYGGIAARLAGVPAYVAAVSGLGFVFTRSTQGFDFVRRSAVVLYRLALGHPNSRVIFQNANDCEVLSLAGVIRPPQVVMVRGSGVDLDRFRATPEPKGAPVAIMVSRLLRDKGVCEFVAAARASAGCASGLRWVLVGSPDPGNPASISDAEFKLWEREGLVECMGEQTDIASLYAYAHIAVLPSYREGLPKSLIEAAACARAVVTTDVPGCRDAIEPDATGLLVPARDSAALAAAVQRLADDPDLRRRFGAAGRELAEREFDIRKVVQAHLDVYQALIV</sequence>
<evidence type="ECO:0000313" key="4">
    <source>
        <dbReference type="EMBL" id="TCT10984.1"/>
    </source>
</evidence>
<evidence type="ECO:0000259" key="3">
    <source>
        <dbReference type="Pfam" id="PF13477"/>
    </source>
</evidence>
<gene>
    <name evidence="4" type="ORF">EDC26_101208</name>
</gene>
<dbReference type="InterPro" id="IPR001296">
    <property type="entry name" value="Glyco_trans_1"/>
</dbReference>
<feature type="domain" description="Glycosyltransferase subfamily 4-like N-terminal" evidence="3">
    <location>
        <begin position="404"/>
        <end position="542"/>
    </location>
</feature>
<dbReference type="GO" id="GO:0016757">
    <property type="term" value="F:glycosyltransferase activity"/>
    <property type="evidence" value="ECO:0007669"/>
    <property type="project" value="InterPro"/>
</dbReference>
<dbReference type="InterPro" id="IPR028098">
    <property type="entry name" value="Glyco_trans_4-like_N"/>
</dbReference>
<keyword evidence="4" id="KW-0808">Transferase</keyword>
<dbReference type="EMBL" id="SMAJ01000001">
    <property type="protein sequence ID" value="TCT10984.1"/>
    <property type="molecule type" value="Genomic_DNA"/>
</dbReference>
<dbReference type="Pfam" id="PF13439">
    <property type="entry name" value="Glyco_transf_4"/>
    <property type="match status" value="1"/>
</dbReference>
<name>A0A4R3MBG2_9BURK</name>
<evidence type="ECO:0000259" key="2">
    <source>
        <dbReference type="Pfam" id="PF13439"/>
    </source>
</evidence>
<reference evidence="4 5" key="1">
    <citation type="submission" date="2019-03" db="EMBL/GenBank/DDBJ databases">
        <title>Genomic Encyclopedia of Type Strains, Phase IV (KMG-IV): sequencing the most valuable type-strain genomes for metagenomic binning, comparative biology and taxonomic classification.</title>
        <authorList>
            <person name="Goeker M."/>
        </authorList>
    </citation>
    <scope>NUCLEOTIDE SEQUENCE [LARGE SCALE GENOMIC DNA]</scope>
    <source>
        <strain evidence="4 5">DSM 24591</strain>
    </source>
</reference>
<evidence type="ECO:0000259" key="1">
    <source>
        <dbReference type="Pfam" id="PF00534"/>
    </source>
</evidence>
<dbReference type="PANTHER" id="PTHR12526">
    <property type="entry name" value="GLYCOSYLTRANSFERASE"/>
    <property type="match status" value="1"/>
</dbReference>
<dbReference type="Pfam" id="PF00534">
    <property type="entry name" value="Glycos_transf_1"/>
    <property type="match status" value="1"/>
</dbReference>
<dbReference type="PANTHER" id="PTHR12526:SF630">
    <property type="entry name" value="GLYCOSYLTRANSFERASE"/>
    <property type="match status" value="1"/>
</dbReference>
<dbReference type="Pfam" id="PF13692">
    <property type="entry name" value="Glyco_trans_1_4"/>
    <property type="match status" value="1"/>
</dbReference>
<comment type="caution">
    <text evidence="4">The sequence shown here is derived from an EMBL/GenBank/DDBJ whole genome shotgun (WGS) entry which is preliminary data.</text>
</comment>
<evidence type="ECO:0000313" key="5">
    <source>
        <dbReference type="Proteomes" id="UP000295525"/>
    </source>
</evidence>
<protein>
    <submittedName>
        <fullName evidence="4">Glycosyltransferase involved in cell wall biosynthesis</fullName>
    </submittedName>
</protein>
<dbReference type="Proteomes" id="UP000295525">
    <property type="component" value="Unassembled WGS sequence"/>
</dbReference>
<dbReference type="SUPFAM" id="SSF53756">
    <property type="entry name" value="UDP-Glycosyltransferase/glycogen phosphorylase"/>
    <property type="match status" value="2"/>
</dbReference>
<dbReference type="Pfam" id="PF13477">
    <property type="entry name" value="Glyco_trans_4_2"/>
    <property type="match status" value="1"/>
</dbReference>
<dbReference type="AlphaFoldDB" id="A0A4R3MBG2"/>